<feature type="binding site" evidence="2">
    <location>
        <position position="57"/>
    </location>
    <ligand>
        <name>Fe cation</name>
        <dbReference type="ChEBI" id="CHEBI:24875"/>
    </ligand>
</feature>
<gene>
    <name evidence="6" type="ORF">C7B82_17430</name>
</gene>
<dbReference type="AlphaFoldDB" id="A0A2T1E3D8"/>
<dbReference type="CDD" id="cd20311">
    <property type="entry name" value="cupin_Yhhw_C"/>
    <property type="match status" value="1"/>
</dbReference>
<organism evidence="6 7">
    <name type="scientific">Stenomitos frigidus ULC18</name>
    <dbReference type="NCBI Taxonomy" id="2107698"/>
    <lineage>
        <taxon>Bacteria</taxon>
        <taxon>Bacillati</taxon>
        <taxon>Cyanobacteriota</taxon>
        <taxon>Cyanophyceae</taxon>
        <taxon>Leptolyngbyales</taxon>
        <taxon>Leptolyngbyaceae</taxon>
        <taxon>Stenomitos</taxon>
    </lineage>
</organism>
<keyword evidence="2" id="KW-0479">Metal-binding</keyword>
<evidence type="ECO:0000256" key="1">
    <source>
        <dbReference type="ARBA" id="ARBA00008416"/>
    </source>
</evidence>
<feature type="binding site" evidence="2">
    <location>
        <position position="101"/>
    </location>
    <ligand>
        <name>Fe cation</name>
        <dbReference type="ChEBI" id="CHEBI:24875"/>
    </ligand>
</feature>
<comment type="similarity">
    <text evidence="1 3">Belongs to the pirin family.</text>
</comment>
<dbReference type="RefSeq" id="WP_106257547.1">
    <property type="nucleotide sequence ID" value="NZ_CAWNSW010000129.1"/>
</dbReference>
<dbReference type="InterPro" id="IPR041602">
    <property type="entry name" value="Quercetinase_C"/>
</dbReference>
<dbReference type="PANTHER" id="PTHR43212:SF3">
    <property type="entry name" value="QUERCETIN 2,3-DIOXYGENASE"/>
    <property type="match status" value="1"/>
</dbReference>
<dbReference type="SUPFAM" id="SSF51182">
    <property type="entry name" value="RmlC-like cupins"/>
    <property type="match status" value="1"/>
</dbReference>
<proteinExistence type="inferred from homology"/>
<evidence type="ECO:0000259" key="5">
    <source>
        <dbReference type="Pfam" id="PF17954"/>
    </source>
</evidence>
<accession>A0A2T1E3D8</accession>
<dbReference type="InterPro" id="IPR011051">
    <property type="entry name" value="RmlC_Cupin_sf"/>
</dbReference>
<dbReference type="InterPro" id="IPR003829">
    <property type="entry name" value="Pirin_N_dom"/>
</dbReference>
<dbReference type="Pfam" id="PF02678">
    <property type="entry name" value="Pirin"/>
    <property type="match status" value="1"/>
</dbReference>
<protein>
    <submittedName>
        <fullName evidence="6">Quercetin 2,3-dioxygenase</fullName>
    </submittedName>
</protein>
<feature type="binding site" evidence="2">
    <location>
        <position position="59"/>
    </location>
    <ligand>
        <name>Fe cation</name>
        <dbReference type="ChEBI" id="CHEBI:24875"/>
    </ligand>
</feature>
<dbReference type="OrthoDB" id="321327at2"/>
<keyword evidence="2" id="KW-0408">Iron</keyword>
<evidence type="ECO:0000313" key="6">
    <source>
        <dbReference type="EMBL" id="PSB27246.1"/>
    </source>
</evidence>
<dbReference type="Gene3D" id="2.60.120.10">
    <property type="entry name" value="Jelly Rolls"/>
    <property type="match status" value="2"/>
</dbReference>
<dbReference type="EMBL" id="PVWK01000097">
    <property type="protein sequence ID" value="PSB27246.1"/>
    <property type="molecule type" value="Genomic_DNA"/>
</dbReference>
<dbReference type="PANTHER" id="PTHR43212">
    <property type="entry name" value="QUERCETIN 2,3-DIOXYGENASE"/>
    <property type="match status" value="1"/>
</dbReference>
<dbReference type="InterPro" id="IPR014710">
    <property type="entry name" value="RmlC-like_jellyroll"/>
</dbReference>
<dbReference type="Pfam" id="PF17954">
    <property type="entry name" value="Pirin_C_2"/>
    <property type="match status" value="1"/>
</dbReference>
<reference evidence="6 7" key="2">
    <citation type="submission" date="2018-03" db="EMBL/GenBank/DDBJ databases">
        <title>The ancient ancestry and fast evolution of plastids.</title>
        <authorList>
            <person name="Moore K.R."/>
            <person name="Magnabosco C."/>
            <person name="Momper L."/>
            <person name="Gold D.A."/>
            <person name="Bosak T."/>
            <person name="Fournier G.P."/>
        </authorList>
    </citation>
    <scope>NUCLEOTIDE SEQUENCE [LARGE SCALE GENOMIC DNA]</scope>
    <source>
        <strain evidence="6 7">ULC18</strain>
    </source>
</reference>
<evidence type="ECO:0000256" key="3">
    <source>
        <dbReference type="RuleBase" id="RU003457"/>
    </source>
</evidence>
<evidence type="ECO:0000313" key="7">
    <source>
        <dbReference type="Proteomes" id="UP000239576"/>
    </source>
</evidence>
<feature type="domain" description="Quercetin 2,3-dioxygenase C-terminal cupin" evidence="5">
    <location>
        <begin position="148"/>
        <end position="231"/>
    </location>
</feature>
<name>A0A2T1E3D8_9CYAN</name>
<comment type="cofactor">
    <cofactor evidence="2">
        <name>Fe cation</name>
        <dbReference type="ChEBI" id="CHEBI:24875"/>
    </cofactor>
    <text evidence="2">Binds 1 Fe cation per subunit.</text>
</comment>
<dbReference type="Proteomes" id="UP000239576">
    <property type="component" value="Unassembled WGS sequence"/>
</dbReference>
<dbReference type="PIRSF" id="PIRSF006232">
    <property type="entry name" value="Pirin"/>
    <property type="match status" value="1"/>
</dbReference>
<keyword evidence="6" id="KW-0560">Oxidoreductase</keyword>
<dbReference type="GO" id="GO:0051213">
    <property type="term" value="F:dioxygenase activity"/>
    <property type="evidence" value="ECO:0007669"/>
    <property type="project" value="UniProtKB-KW"/>
</dbReference>
<feature type="domain" description="Pirin N-terminal" evidence="4">
    <location>
        <begin position="5"/>
        <end position="119"/>
    </location>
</feature>
<keyword evidence="6" id="KW-0223">Dioxygenase</keyword>
<sequence length="232" mass="25461">MLTVRTAEDRGHANHGWLNSYHSFSFANYYDPQHMGFRSLRVINEDMIAPGAGFPTHAHRDMEIITYVVSGAVAHKDSIGNTETIGAGGIQRFSAGTGITHSEFNPSNTEALHLLQIWILPEQQGMTPSYEQKEFPTETKLGQWRTLANREAADGAAKLHQDAALYATILEPGQRLSYALNADRHAWVQIVQGEVTLNGTTLDKGDAAAISQETELVLEASTDAEILLFDLA</sequence>
<dbReference type="GO" id="GO:0046872">
    <property type="term" value="F:metal ion binding"/>
    <property type="evidence" value="ECO:0007669"/>
    <property type="project" value="UniProtKB-KW"/>
</dbReference>
<dbReference type="CDD" id="cd02910">
    <property type="entry name" value="cupin_Yhhw_N"/>
    <property type="match status" value="1"/>
</dbReference>
<reference evidence="7" key="1">
    <citation type="submission" date="2018-02" db="EMBL/GenBank/DDBJ databases">
        <authorList>
            <person name="Moore K."/>
            <person name="Momper L."/>
        </authorList>
    </citation>
    <scope>NUCLEOTIDE SEQUENCE [LARGE SCALE GENOMIC DNA]</scope>
    <source>
        <strain evidence="7">ULC18</strain>
    </source>
</reference>
<evidence type="ECO:0000256" key="2">
    <source>
        <dbReference type="PIRSR" id="PIRSR006232-1"/>
    </source>
</evidence>
<evidence type="ECO:0000259" key="4">
    <source>
        <dbReference type="Pfam" id="PF02678"/>
    </source>
</evidence>
<feature type="binding site" evidence="2">
    <location>
        <position position="103"/>
    </location>
    <ligand>
        <name>Fe cation</name>
        <dbReference type="ChEBI" id="CHEBI:24875"/>
    </ligand>
</feature>
<dbReference type="InterPro" id="IPR012093">
    <property type="entry name" value="Pirin"/>
</dbReference>
<comment type="caution">
    <text evidence="6">The sequence shown here is derived from an EMBL/GenBank/DDBJ whole genome shotgun (WGS) entry which is preliminary data.</text>
</comment>
<keyword evidence="7" id="KW-1185">Reference proteome</keyword>